<sequence>MSKWMPFFNKNEKEIQTKKIDNVPNHVAIIMDGNGRWASERGLPRIAGHKEGMEVVRRIVKEAVEQNIKVLTLYAFSTENWKRPKREIDFLMRLPIEFSNKYLPEMIENNVRIKTIGEFDSLPAHTKRSISHAKEKTKQNDGLLLNFALNYGSRDEIVRATKQVIQDVHDGTIAETDIDEAVIAKYLYTEDVPDPDLLIRTSGEHRLSNFLLWQLAYAEFWFTDVMWPDFNEQIFLDALKDYQKRKRRYGGI</sequence>
<feature type="binding site" evidence="2">
    <location>
        <position position="37"/>
    </location>
    <ligand>
        <name>substrate</name>
    </ligand>
</feature>
<dbReference type="GO" id="GO:0000287">
    <property type="term" value="F:magnesium ion binding"/>
    <property type="evidence" value="ECO:0007669"/>
    <property type="project" value="UniProtKB-UniRule"/>
</dbReference>
<keyword evidence="2" id="KW-0479">Metal-binding</keyword>
<comment type="similarity">
    <text evidence="2">Belongs to the UPP synthase family.</text>
</comment>
<name>A0A9D1PNZ3_9BACI</name>
<feature type="binding site" evidence="2">
    <location>
        <position position="45"/>
    </location>
    <ligand>
        <name>substrate</name>
    </ligand>
</feature>
<comment type="function">
    <text evidence="2">Catalyzes the condensation of isopentenyl diphosphate (IPP) with allylic pyrophosphates generating different type of terpenoids.</text>
</comment>
<accession>A0A9D1PNZ3</accession>
<dbReference type="InterPro" id="IPR036424">
    <property type="entry name" value="UPP_synth-like_sf"/>
</dbReference>
<proteinExistence type="inferred from homology"/>
<feature type="binding site" evidence="2">
    <location>
        <position position="219"/>
    </location>
    <ligand>
        <name>Mg(2+)</name>
        <dbReference type="ChEBI" id="CHEBI:18420"/>
    </ligand>
</feature>
<dbReference type="FunFam" id="3.40.1180.10:FF:000001">
    <property type="entry name" value="(2E,6E)-farnesyl-diphosphate-specific ditrans,polycis-undecaprenyl-diphosphate synthase"/>
    <property type="match status" value="1"/>
</dbReference>
<dbReference type="NCBIfam" id="TIGR00055">
    <property type="entry name" value="uppS"/>
    <property type="match status" value="1"/>
</dbReference>
<dbReference type="GO" id="GO:0008834">
    <property type="term" value="F:ditrans,polycis-undecaprenyl-diphosphate synthase [(2E,6E)-farnesyl-diphosphate specific] activity"/>
    <property type="evidence" value="ECO:0007669"/>
    <property type="project" value="TreeGrafter"/>
</dbReference>
<dbReference type="GO" id="GO:0016094">
    <property type="term" value="P:polyprenol biosynthetic process"/>
    <property type="evidence" value="ECO:0007669"/>
    <property type="project" value="TreeGrafter"/>
</dbReference>
<dbReference type="PROSITE" id="PS01066">
    <property type="entry name" value="UPP_SYNTHASE"/>
    <property type="match status" value="1"/>
</dbReference>
<dbReference type="PANTHER" id="PTHR10291">
    <property type="entry name" value="DEHYDRODOLICHYL DIPHOSPHATE SYNTHASE FAMILY MEMBER"/>
    <property type="match status" value="1"/>
</dbReference>
<evidence type="ECO:0000256" key="2">
    <source>
        <dbReference type="HAMAP-Rule" id="MF_01139"/>
    </source>
</evidence>
<evidence type="ECO:0000313" key="3">
    <source>
        <dbReference type="EMBL" id="HIV75749.1"/>
    </source>
</evidence>
<dbReference type="CDD" id="cd00475">
    <property type="entry name" value="Cis_IPPS"/>
    <property type="match status" value="1"/>
</dbReference>
<dbReference type="NCBIfam" id="NF011405">
    <property type="entry name" value="PRK14830.1"/>
    <property type="match status" value="1"/>
</dbReference>
<protein>
    <recommendedName>
        <fullName evidence="2">Isoprenyl transferase</fullName>
        <ecNumber evidence="2">2.5.1.-</ecNumber>
    </recommendedName>
</protein>
<dbReference type="AlphaFoldDB" id="A0A9D1PNZ3"/>
<feature type="active site" description="Proton acceptor" evidence="2">
    <location>
        <position position="80"/>
    </location>
</feature>
<feature type="binding site" evidence="2">
    <location>
        <position position="200"/>
    </location>
    <ligand>
        <name>substrate</name>
    </ligand>
</feature>
<reference evidence="3" key="1">
    <citation type="journal article" date="2021" name="PeerJ">
        <title>Extensive microbial diversity within the chicken gut microbiome revealed by metagenomics and culture.</title>
        <authorList>
            <person name="Gilroy R."/>
            <person name="Ravi A."/>
            <person name="Getino M."/>
            <person name="Pursley I."/>
            <person name="Horton D.L."/>
            <person name="Alikhan N.F."/>
            <person name="Baker D."/>
            <person name="Gharbi K."/>
            <person name="Hall N."/>
            <person name="Watson M."/>
            <person name="Adriaenssens E.M."/>
            <person name="Foster-Nyarko E."/>
            <person name="Jarju S."/>
            <person name="Secka A."/>
            <person name="Antonio M."/>
            <person name="Oren A."/>
            <person name="Chaudhuri R.R."/>
            <person name="La Ragione R."/>
            <person name="Hildebrand F."/>
            <person name="Pallen M.J."/>
        </authorList>
    </citation>
    <scope>NUCLEOTIDE SEQUENCE</scope>
    <source>
        <strain evidence="3">CHK169-2315</strain>
    </source>
</reference>
<dbReference type="InterPro" id="IPR001441">
    <property type="entry name" value="UPP_synth-like"/>
</dbReference>
<dbReference type="GO" id="GO:0030145">
    <property type="term" value="F:manganese ion binding"/>
    <property type="evidence" value="ECO:0007669"/>
    <property type="project" value="TreeGrafter"/>
</dbReference>
<dbReference type="GO" id="GO:0005829">
    <property type="term" value="C:cytosol"/>
    <property type="evidence" value="ECO:0007669"/>
    <property type="project" value="TreeGrafter"/>
</dbReference>
<dbReference type="InterPro" id="IPR018520">
    <property type="entry name" value="UPP_synth-like_CS"/>
</dbReference>
<dbReference type="Proteomes" id="UP000823937">
    <property type="component" value="Unassembled WGS sequence"/>
</dbReference>
<dbReference type="Gene3D" id="3.40.1180.10">
    <property type="entry name" value="Decaprenyl diphosphate synthase-like"/>
    <property type="match status" value="1"/>
</dbReference>
<dbReference type="PANTHER" id="PTHR10291:SF0">
    <property type="entry name" value="DEHYDRODOLICHYL DIPHOSPHATE SYNTHASE 2"/>
    <property type="match status" value="1"/>
</dbReference>
<feature type="binding site" evidence="2">
    <location>
        <position position="81"/>
    </location>
    <ligand>
        <name>substrate</name>
    </ligand>
</feature>
<feature type="binding site" evidence="2">
    <location>
        <position position="49"/>
    </location>
    <ligand>
        <name>substrate</name>
    </ligand>
</feature>
<dbReference type="SUPFAM" id="SSF64005">
    <property type="entry name" value="Undecaprenyl diphosphate synthase"/>
    <property type="match status" value="1"/>
</dbReference>
<comment type="cofactor">
    <cofactor evidence="2">
        <name>Mg(2+)</name>
        <dbReference type="ChEBI" id="CHEBI:18420"/>
    </cofactor>
    <text evidence="2">Binds 2 magnesium ions per subunit.</text>
</comment>
<keyword evidence="1 2" id="KW-0808">Transferase</keyword>
<feature type="binding site" evidence="2">
    <location>
        <begin position="206"/>
        <end position="208"/>
    </location>
    <ligand>
        <name>substrate</name>
    </ligand>
</feature>
<gene>
    <name evidence="3" type="ORF">H9895_11800</name>
</gene>
<feature type="binding site" evidence="2">
    <location>
        <position position="83"/>
    </location>
    <ligand>
        <name>substrate</name>
    </ligand>
</feature>
<dbReference type="EMBL" id="DXHX01000169">
    <property type="protein sequence ID" value="HIV75749.1"/>
    <property type="molecule type" value="Genomic_DNA"/>
</dbReference>
<feature type="binding site" evidence="2">
    <location>
        <begin position="33"/>
        <end position="36"/>
    </location>
    <ligand>
        <name>substrate</name>
    </ligand>
</feature>
<dbReference type="Pfam" id="PF01255">
    <property type="entry name" value="Prenyltransf"/>
    <property type="match status" value="1"/>
</dbReference>
<dbReference type="EC" id="2.5.1.-" evidence="2"/>
<feature type="active site" evidence="2">
    <location>
        <position position="32"/>
    </location>
</feature>
<keyword evidence="2" id="KW-0460">Magnesium</keyword>
<comment type="subunit">
    <text evidence="2">Homodimer.</text>
</comment>
<feature type="binding site" evidence="2">
    <location>
        <position position="32"/>
    </location>
    <ligand>
        <name>Mg(2+)</name>
        <dbReference type="ChEBI" id="CHEBI:18420"/>
    </ligand>
</feature>
<evidence type="ECO:0000256" key="1">
    <source>
        <dbReference type="ARBA" id="ARBA00022679"/>
    </source>
</evidence>
<reference evidence="3" key="2">
    <citation type="submission" date="2021-04" db="EMBL/GenBank/DDBJ databases">
        <authorList>
            <person name="Gilroy R."/>
        </authorList>
    </citation>
    <scope>NUCLEOTIDE SEQUENCE</scope>
    <source>
        <strain evidence="3">CHK169-2315</strain>
    </source>
</reference>
<evidence type="ECO:0000313" key="4">
    <source>
        <dbReference type="Proteomes" id="UP000823937"/>
    </source>
</evidence>
<dbReference type="HAMAP" id="MF_01139">
    <property type="entry name" value="ISPT"/>
    <property type="match status" value="1"/>
</dbReference>
<feature type="binding site" evidence="2">
    <location>
        <begin position="77"/>
        <end position="79"/>
    </location>
    <ligand>
        <name>substrate</name>
    </ligand>
</feature>
<comment type="caution">
    <text evidence="3">The sequence shown here is derived from an EMBL/GenBank/DDBJ whole genome shotgun (WGS) entry which is preliminary data.</text>
</comment>
<organism evidence="3 4">
    <name type="scientific">Candidatus Pseudogracilibacillus intestinigallinarum</name>
    <dbReference type="NCBI Taxonomy" id="2838742"/>
    <lineage>
        <taxon>Bacteria</taxon>
        <taxon>Bacillati</taxon>
        <taxon>Bacillota</taxon>
        <taxon>Bacilli</taxon>
        <taxon>Bacillales</taxon>
        <taxon>Bacillaceae</taxon>
        <taxon>Pseudogracilibacillus</taxon>
    </lineage>
</organism>